<feature type="transmembrane region" description="Helical" evidence="1">
    <location>
        <begin position="222"/>
        <end position="242"/>
    </location>
</feature>
<keyword evidence="1" id="KW-1133">Transmembrane helix</keyword>
<feature type="transmembrane region" description="Helical" evidence="1">
    <location>
        <begin position="50"/>
        <end position="71"/>
    </location>
</feature>
<keyword evidence="3" id="KW-1185">Reference proteome</keyword>
<dbReference type="EMBL" id="JBHTMP010000020">
    <property type="protein sequence ID" value="MFD1322363.1"/>
    <property type="molecule type" value="Genomic_DNA"/>
</dbReference>
<accession>A0ABW3YF73</accession>
<feature type="transmembrane region" description="Helical" evidence="1">
    <location>
        <begin position="191"/>
        <end position="210"/>
    </location>
</feature>
<feature type="transmembrane region" description="Helical" evidence="1">
    <location>
        <begin position="92"/>
        <end position="113"/>
    </location>
</feature>
<organism evidence="2 3">
    <name type="scientific">Micromonospora sonneratiae</name>
    <dbReference type="NCBI Taxonomy" id="1184706"/>
    <lineage>
        <taxon>Bacteria</taxon>
        <taxon>Bacillati</taxon>
        <taxon>Actinomycetota</taxon>
        <taxon>Actinomycetes</taxon>
        <taxon>Micromonosporales</taxon>
        <taxon>Micromonosporaceae</taxon>
        <taxon>Micromonospora</taxon>
    </lineage>
</organism>
<reference evidence="3" key="1">
    <citation type="journal article" date="2019" name="Int. J. Syst. Evol. Microbiol.">
        <title>The Global Catalogue of Microorganisms (GCM) 10K type strain sequencing project: providing services to taxonomists for standard genome sequencing and annotation.</title>
        <authorList>
            <consortium name="The Broad Institute Genomics Platform"/>
            <consortium name="The Broad Institute Genome Sequencing Center for Infectious Disease"/>
            <person name="Wu L."/>
            <person name="Ma J."/>
        </authorList>
    </citation>
    <scope>NUCLEOTIDE SEQUENCE [LARGE SCALE GENOMIC DNA]</scope>
    <source>
        <strain evidence="3">JCM 31037</strain>
    </source>
</reference>
<protein>
    <recommendedName>
        <fullName evidence="4">ABC-type transport system involved in multi-copper enzyme maturation, permease component</fullName>
    </recommendedName>
</protein>
<feature type="transmembrane region" description="Helical" evidence="1">
    <location>
        <begin position="125"/>
        <end position="146"/>
    </location>
</feature>
<gene>
    <name evidence="2" type="ORF">ACFQ4H_14800</name>
</gene>
<evidence type="ECO:0000256" key="1">
    <source>
        <dbReference type="SAM" id="Phobius"/>
    </source>
</evidence>
<keyword evidence="1" id="KW-0472">Membrane</keyword>
<dbReference type="Proteomes" id="UP001597260">
    <property type="component" value="Unassembled WGS sequence"/>
</dbReference>
<sequence length="431" mass="46653">MSGLWLHVRNSPIRWALPVLVVIDVAVLFLRTRYWIGVWPETGAAAQVPAYLLGVVGAGAAAWAAGAPARHRLGEQLRAARVHSLVSEAHRLGATLVVLLIPYLIGQAVAFAVTARTFPPGVHLWLGYFLLGIFVILLAVALGWACGQLLGPVFSALVAALGYLFLVALLDRVGFVVVTGRPDVAVAPLPLALRLAAVVALLLVIVWLPASGALRQPKQRGLVLLPAVLPLVMVMVTTSAVAERKPPGDKVICIEGATALCIWPEHEKYLPQLRDLNARIDLLPDIFVRPPRINEVGLQKSRYIGPDGKEYVGYEVGPPVFYILEGSPWSYAGAIGNAITGSTFGFKDVQTCNWQRLTPPDQGRLWAIGAWVEAYLVGQGSPDYHTNAPAEMQEAWAKGRAVAGDSSRVEQFRWVEGEVSDLRGRYCQPGR</sequence>
<evidence type="ECO:0008006" key="4">
    <source>
        <dbReference type="Google" id="ProtNLM"/>
    </source>
</evidence>
<name>A0ABW3YF73_9ACTN</name>
<evidence type="ECO:0000313" key="2">
    <source>
        <dbReference type="EMBL" id="MFD1322363.1"/>
    </source>
</evidence>
<evidence type="ECO:0000313" key="3">
    <source>
        <dbReference type="Proteomes" id="UP001597260"/>
    </source>
</evidence>
<feature type="transmembrane region" description="Helical" evidence="1">
    <location>
        <begin position="12"/>
        <end position="30"/>
    </location>
</feature>
<feature type="transmembrane region" description="Helical" evidence="1">
    <location>
        <begin position="153"/>
        <end position="171"/>
    </location>
</feature>
<proteinExistence type="predicted"/>
<keyword evidence="1" id="KW-0812">Transmembrane</keyword>
<comment type="caution">
    <text evidence="2">The sequence shown here is derived from an EMBL/GenBank/DDBJ whole genome shotgun (WGS) entry which is preliminary data.</text>
</comment>
<dbReference type="RefSeq" id="WP_377571269.1">
    <property type="nucleotide sequence ID" value="NZ_JBHTMP010000020.1"/>
</dbReference>